<dbReference type="InterPro" id="IPR036388">
    <property type="entry name" value="WH-like_DNA-bd_sf"/>
</dbReference>
<accession>A0ABV2L5I5</accession>
<dbReference type="GO" id="GO:0003677">
    <property type="term" value="F:DNA binding"/>
    <property type="evidence" value="ECO:0007669"/>
    <property type="project" value="UniProtKB-KW"/>
</dbReference>
<dbReference type="Gene3D" id="1.10.10.10">
    <property type="entry name" value="Winged helix-like DNA-binding domain superfamily/Winged helix DNA-binding domain"/>
    <property type="match status" value="1"/>
</dbReference>
<comment type="caution">
    <text evidence="2">The sequence shown here is derived from an EMBL/GenBank/DDBJ whole genome shotgun (WGS) entry which is preliminary data.</text>
</comment>
<sequence>MINRAHPDLFHAVMRHGGMTRAAEAPGICDPHVSRAMAQLAAETSLFVCRPGTARRGASGSA</sequence>
<organism evidence="2 3">
    <name type="scientific">Methylobacterium goesingense</name>
    <dbReference type="NCBI Taxonomy" id="243690"/>
    <lineage>
        <taxon>Bacteria</taxon>
        <taxon>Pseudomonadati</taxon>
        <taxon>Pseudomonadota</taxon>
        <taxon>Alphaproteobacteria</taxon>
        <taxon>Hyphomicrobiales</taxon>
        <taxon>Methylobacteriaceae</taxon>
        <taxon>Methylobacterium</taxon>
    </lineage>
</organism>
<gene>
    <name evidence="2" type="ORF">ABID43_002640</name>
</gene>
<name>A0ABV2L5I5_9HYPH</name>
<dbReference type="RefSeq" id="WP_238276400.1">
    <property type="nucleotide sequence ID" value="NZ_BPQL01000016.1"/>
</dbReference>
<dbReference type="Pfam" id="PF00126">
    <property type="entry name" value="HTH_1"/>
    <property type="match status" value="1"/>
</dbReference>
<dbReference type="EMBL" id="JBEPMM010000006">
    <property type="protein sequence ID" value="MET3693096.1"/>
    <property type="molecule type" value="Genomic_DNA"/>
</dbReference>
<proteinExistence type="predicted"/>
<evidence type="ECO:0000259" key="1">
    <source>
        <dbReference type="Pfam" id="PF00126"/>
    </source>
</evidence>
<evidence type="ECO:0000313" key="3">
    <source>
        <dbReference type="Proteomes" id="UP001549145"/>
    </source>
</evidence>
<dbReference type="InterPro" id="IPR036390">
    <property type="entry name" value="WH_DNA-bd_sf"/>
</dbReference>
<protein>
    <submittedName>
        <fullName evidence="2">DNA-binding transcriptional LysR family regulator</fullName>
    </submittedName>
</protein>
<dbReference type="SUPFAM" id="SSF46785">
    <property type="entry name" value="Winged helix' DNA-binding domain"/>
    <property type="match status" value="1"/>
</dbReference>
<feature type="domain" description="HTH lysR-type" evidence="1">
    <location>
        <begin position="9"/>
        <end position="43"/>
    </location>
</feature>
<dbReference type="Proteomes" id="UP001549145">
    <property type="component" value="Unassembled WGS sequence"/>
</dbReference>
<keyword evidence="3" id="KW-1185">Reference proteome</keyword>
<keyword evidence="2" id="KW-0238">DNA-binding</keyword>
<reference evidence="2 3" key="1">
    <citation type="submission" date="2024-06" db="EMBL/GenBank/DDBJ databases">
        <title>Genomic Encyclopedia of Type Strains, Phase IV (KMG-IV): sequencing the most valuable type-strain genomes for metagenomic binning, comparative biology and taxonomic classification.</title>
        <authorList>
            <person name="Goeker M."/>
        </authorList>
    </citation>
    <scope>NUCLEOTIDE SEQUENCE [LARGE SCALE GENOMIC DNA]</scope>
    <source>
        <strain evidence="2 3">DSM 21331</strain>
    </source>
</reference>
<evidence type="ECO:0000313" key="2">
    <source>
        <dbReference type="EMBL" id="MET3693096.1"/>
    </source>
</evidence>
<dbReference type="InterPro" id="IPR000847">
    <property type="entry name" value="LysR_HTH_N"/>
</dbReference>